<dbReference type="GO" id="GO:0000160">
    <property type="term" value="P:phosphorelay signal transduction system"/>
    <property type="evidence" value="ECO:0007669"/>
    <property type="project" value="InterPro"/>
</dbReference>
<dbReference type="Proteomes" id="UP000235584">
    <property type="component" value="Chromosome"/>
</dbReference>
<keyword evidence="1" id="KW-0597">Phosphoprotein</keyword>
<dbReference type="SUPFAM" id="SSF47226">
    <property type="entry name" value="Histidine-containing phosphotransfer domain, HPT domain"/>
    <property type="match status" value="1"/>
</dbReference>
<proteinExistence type="predicted"/>
<evidence type="ECO:0000259" key="2">
    <source>
        <dbReference type="PROSITE" id="PS50894"/>
    </source>
</evidence>
<dbReference type="InterPro" id="IPR036641">
    <property type="entry name" value="HPT_dom_sf"/>
</dbReference>
<dbReference type="GO" id="GO:0004672">
    <property type="term" value="F:protein kinase activity"/>
    <property type="evidence" value="ECO:0007669"/>
    <property type="project" value="UniProtKB-ARBA"/>
</dbReference>
<dbReference type="RefSeq" id="WP_102244449.1">
    <property type="nucleotide sequence ID" value="NZ_CP025704.1"/>
</dbReference>
<dbReference type="EMBL" id="CP025704">
    <property type="protein sequence ID" value="AUN99158.1"/>
    <property type="molecule type" value="Genomic_DNA"/>
</dbReference>
<dbReference type="AlphaFoldDB" id="A0A2K9NUI9"/>
<sequence>MEIMKDQQIVYLSRRQAEVAQLKESLAKDDFEFSQVVGHRLKGHGETFGFPQISALGVSLETAAKDRNMEKLKEIVKTLDDMVEENIRLINA</sequence>
<dbReference type="Gene3D" id="1.20.120.160">
    <property type="entry name" value="HPT domain"/>
    <property type="match status" value="1"/>
</dbReference>
<evidence type="ECO:0000313" key="4">
    <source>
        <dbReference type="Proteomes" id="UP000235584"/>
    </source>
</evidence>
<feature type="domain" description="HPt" evidence="2">
    <location>
        <begin position="1"/>
        <end position="92"/>
    </location>
</feature>
<reference evidence="3 4" key="1">
    <citation type="submission" date="2018-01" db="EMBL/GenBank/DDBJ databases">
        <title>Complete genome sequence of Bacteriovorax stolpii DSM12778.</title>
        <authorList>
            <person name="Tang B."/>
            <person name="Chang J."/>
        </authorList>
    </citation>
    <scope>NUCLEOTIDE SEQUENCE [LARGE SCALE GENOMIC DNA]</scope>
    <source>
        <strain evidence="3 4">DSM 12778</strain>
    </source>
</reference>
<organism evidence="3 4">
    <name type="scientific">Bacteriovorax stolpii</name>
    <name type="common">Bdellovibrio stolpii</name>
    <dbReference type="NCBI Taxonomy" id="960"/>
    <lineage>
        <taxon>Bacteria</taxon>
        <taxon>Pseudomonadati</taxon>
        <taxon>Bdellovibrionota</taxon>
        <taxon>Bacteriovoracia</taxon>
        <taxon>Bacteriovoracales</taxon>
        <taxon>Bacteriovoracaceae</taxon>
        <taxon>Bacteriovorax</taxon>
    </lineage>
</organism>
<gene>
    <name evidence="3" type="ORF">C0V70_13810</name>
</gene>
<name>A0A2K9NUI9_BACTC</name>
<evidence type="ECO:0000313" key="3">
    <source>
        <dbReference type="EMBL" id="AUN99158.1"/>
    </source>
</evidence>
<accession>A0A2K9NUI9</accession>
<protein>
    <submittedName>
        <fullName evidence="3">Hpt domain-containing protein</fullName>
    </submittedName>
</protein>
<feature type="modified residue" description="Phosphohistidine" evidence="1">
    <location>
        <position position="39"/>
    </location>
</feature>
<dbReference type="PROSITE" id="PS50894">
    <property type="entry name" value="HPT"/>
    <property type="match status" value="1"/>
</dbReference>
<dbReference type="InterPro" id="IPR008207">
    <property type="entry name" value="Sig_transdc_His_kin_Hpt_dom"/>
</dbReference>
<dbReference type="KEGG" id="bsto:C0V70_13810"/>
<keyword evidence="4" id="KW-1185">Reference proteome</keyword>
<dbReference type="Pfam" id="PF01627">
    <property type="entry name" value="Hpt"/>
    <property type="match status" value="1"/>
</dbReference>
<evidence type="ECO:0000256" key="1">
    <source>
        <dbReference type="PROSITE-ProRule" id="PRU00110"/>
    </source>
</evidence>
<dbReference type="OrthoDB" id="9792360at2"/>